<dbReference type="Pfam" id="PF00213">
    <property type="entry name" value="OSCP"/>
    <property type="match status" value="1"/>
</dbReference>
<sequence length="178" mass="20491">MDKRSDAIIEKYAAPFVQIVLEKNQQRDVFRELSQIKGIFEETHLADFLSHIGVSQAEKSKVLRLFQTCDSVLVNNLIEVLITNGREDFFYPILLDILKKIEKETNEFEVTIHSVEGLSEEQKARLIPVIEKKMNLKVRSIKENLDRSLIGGFAITANHKIIDTSIKRQLKAVKEKLK</sequence>
<keyword evidence="3 8" id="KW-1003">Cell membrane</keyword>
<evidence type="ECO:0000256" key="8">
    <source>
        <dbReference type="HAMAP-Rule" id="MF_01416"/>
    </source>
</evidence>
<dbReference type="AlphaFoldDB" id="A0AAQ4JAD8"/>
<evidence type="ECO:0000256" key="7">
    <source>
        <dbReference type="ARBA" id="ARBA00023310"/>
    </source>
</evidence>
<dbReference type="NCBIfam" id="NF004401">
    <property type="entry name" value="PRK05758.2-1"/>
    <property type="match status" value="1"/>
</dbReference>
<reference evidence="9 11" key="1">
    <citation type="submission" date="2015-02" db="EMBL/GenBank/DDBJ databases">
        <title>Evolution of amylase-binding proteins of oral streptococcal species.</title>
        <authorList>
            <person name="Haase E.M."/>
        </authorList>
    </citation>
    <scope>NUCLEOTIDE SEQUENCE [LARGE SCALE GENOMIC DNA]</scope>
    <source>
        <strain evidence="9 11">G9B</strain>
    </source>
</reference>
<keyword evidence="6 8" id="KW-0472">Membrane</keyword>
<dbReference type="GO" id="GO:0045259">
    <property type="term" value="C:proton-transporting ATP synthase complex"/>
    <property type="evidence" value="ECO:0007669"/>
    <property type="project" value="UniProtKB-KW"/>
</dbReference>
<accession>A0AAQ4JAD8</accession>
<evidence type="ECO:0000256" key="3">
    <source>
        <dbReference type="ARBA" id="ARBA00022475"/>
    </source>
</evidence>
<comment type="similarity">
    <text evidence="8">Belongs to the ATPase delta chain family.</text>
</comment>
<comment type="function">
    <text evidence="8">This protein is part of the stalk that links CF(0) to CF(1). It either transmits conformational changes from CF(0) to CF(1) or is implicated in proton conduction.</text>
</comment>
<dbReference type="SUPFAM" id="SSF47928">
    <property type="entry name" value="N-terminal domain of the delta subunit of the F1F0-ATP synthase"/>
    <property type="match status" value="1"/>
</dbReference>
<dbReference type="HAMAP" id="MF_01416">
    <property type="entry name" value="ATP_synth_delta_bact"/>
    <property type="match status" value="1"/>
</dbReference>
<dbReference type="PANTHER" id="PTHR11910">
    <property type="entry name" value="ATP SYNTHASE DELTA CHAIN"/>
    <property type="match status" value="1"/>
</dbReference>
<evidence type="ECO:0000313" key="10">
    <source>
        <dbReference type="EMBL" id="MBZ2128158.1"/>
    </source>
</evidence>
<protein>
    <recommendedName>
        <fullName evidence="8">ATP synthase subunit delta</fullName>
    </recommendedName>
    <alternativeName>
        <fullName evidence="8">ATP synthase F(1) sector subunit delta</fullName>
    </alternativeName>
    <alternativeName>
        <fullName evidence="8">F-type ATPase subunit delta</fullName>
        <shortName evidence="8">F-ATPase subunit delta</shortName>
    </alternativeName>
</protein>
<gene>
    <name evidence="8 9" type="primary">atpH</name>
    <name evidence="10" type="ORF">K1I74_08830</name>
    <name evidence="9" type="ORF">TZ86_00953</name>
</gene>
<keyword evidence="4 8" id="KW-0375">Hydrogen ion transport</keyword>
<comment type="function">
    <text evidence="8">F(1)F(0) ATP synthase produces ATP from ADP in the presence of a proton or sodium gradient. F-type ATPases consist of two structural domains, F(1) containing the extramembraneous catalytic core and F(0) containing the membrane proton channel, linked together by a central stalk and a peripheral stalk. During catalysis, ATP synthesis in the catalytic domain of F(1) is coupled via a rotary mechanism of the central stalk subunits to proton translocation.</text>
</comment>
<keyword evidence="7 8" id="KW-0066">ATP synthesis</keyword>
<dbReference type="InterPro" id="IPR026015">
    <property type="entry name" value="ATP_synth_OSCP/delta_N_sf"/>
</dbReference>
<dbReference type="RefSeq" id="WP_008809480.1">
    <property type="nucleotide sequence ID" value="NZ_CABKOS010000002.1"/>
</dbReference>
<dbReference type="EMBL" id="JYGL01000001">
    <property type="protein sequence ID" value="KJQ59107.1"/>
    <property type="molecule type" value="Genomic_DNA"/>
</dbReference>
<evidence type="ECO:0000256" key="1">
    <source>
        <dbReference type="ARBA" id="ARBA00004370"/>
    </source>
</evidence>
<dbReference type="Proteomes" id="UP000826921">
    <property type="component" value="Unassembled WGS sequence"/>
</dbReference>
<dbReference type="GO" id="GO:0005886">
    <property type="term" value="C:plasma membrane"/>
    <property type="evidence" value="ECO:0007669"/>
    <property type="project" value="UniProtKB-SubCell"/>
</dbReference>
<keyword evidence="2 8" id="KW-0813">Transport</keyword>
<dbReference type="GO" id="GO:0046933">
    <property type="term" value="F:proton-transporting ATP synthase activity, rotational mechanism"/>
    <property type="evidence" value="ECO:0007669"/>
    <property type="project" value="UniProtKB-UniRule"/>
</dbReference>
<proteinExistence type="inferred from homology"/>
<organism evidence="9 11">
    <name type="scientific">Streptococcus gordonii</name>
    <dbReference type="NCBI Taxonomy" id="1302"/>
    <lineage>
        <taxon>Bacteria</taxon>
        <taxon>Bacillati</taxon>
        <taxon>Bacillota</taxon>
        <taxon>Bacilli</taxon>
        <taxon>Lactobacillales</taxon>
        <taxon>Streptococcaceae</taxon>
        <taxon>Streptococcus</taxon>
    </lineage>
</organism>
<dbReference type="Proteomes" id="UP000033658">
    <property type="component" value="Unassembled WGS sequence"/>
</dbReference>
<evidence type="ECO:0000256" key="6">
    <source>
        <dbReference type="ARBA" id="ARBA00023136"/>
    </source>
</evidence>
<comment type="caution">
    <text evidence="9">The sequence shown here is derived from an EMBL/GenBank/DDBJ whole genome shotgun (WGS) entry which is preliminary data.</text>
</comment>
<evidence type="ECO:0000256" key="5">
    <source>
        <dbReference type="ARBA" id="ARBA00023065"/>
    </source>
</evidence>
<evidence type="ECO:0000313" key="9">
    <source>
        <dbReference type="EMBL" id="KJQ59107.1"/>
    </source>
</evidence>
<keyword evidence="9" id="KW-0378">Hydrolase</keyword>
<dbReference type="GO" id="GO:0016787">
    <property type="term" value="F:hydrolase activity"/>
    <property type="evidence" value="ECO:0007669"/>
    <property type="project" value="UniProtKB-KW"/>
</dbReference>
<comment type="subcellular location">
    <subcellularLocation>
        <location evidence="8">Cell membrane</location>
        <topology evidence="8">Peripheral membrane protein</topology>
    </subcellularLocation>
    <subcellularLocation>
        <location evidence="1">Membrane</location>
    </subcellularLocation>
</comment>
<dbReference type="PRINTS" id="PR00125">
    <property type="entry name" value="ATPASEDELTA"/>
</dbReference>
<dbReference type="InterPro" id="IPR000711">
    <property type="entry name" value="ATPase_OSCP/dsu"/>
</dbReference>
<evidence type="ECO:0000256" key="2">
    <source>
        <dbReference type="ARBA" id="ARBA00022448"/>
    </source>
</evidence>
<reference evidence="10" key="2">
    <citation type="submission" date="2021-07" db="EMBL/GenBank/DDBJ databases">
        <title>Occurrence of streptococci in the human mouth that bind to a non-human glycan.</title>
        <authorList>
            <person name="Cross B."/>
            <person name="Thamadilok S."/>
            <person name="Bensing B."/>
            <person name="Sasmal A."/>
            <person name="Khedri Z."/>
            <person name="Deng L."/>
            <person name="Yu H."/>
            <person name="Mehta A."/>
            <person name="Aluvathingal J."/>
            <person name="Nadendla S."/>
            <person name="Vickerman M."/>
            <person name="Chen X."/>
            <person name="Dewhirst F."/>
            <person name="Gill A."/>
            <person name="Lettrichova I."/>
            <person name="Diaz S."/>
            <person name="Gill S."/>
            <person name="Tettelin H."/>
            <person name="Iverson T."/>
            <person name="Sullam P."/>
            <person name="Varki A."/>
            <person name="Ruhl S."/>
        </authorList>
    </citation>
    <scope>NUCLEOTIDE SEQUENCE</scope>
    <source>
        <strain evidence="10">SK9</strain>
    </source>
</reference>
<keyword evidence="8" id="KW-0139">CF(1)</keyword>
<dbReference type="Gene3D" id="1.10.520.20">
    <property type="entry name" value="N-terminal domain of the delta subunit of the F1F0-ATP synthase"/>
    <property type="match status" value="1"/>
</dbReference>
<keyword evidence="5 8" id="KW-0406">Ion transport</keyword>
<dbReference type="NCBIfam" id="TIGR01145">
    <property type="entry name" value="ATP_synt_delta"/>
    <property type="match status" value="1"/>
</dbReference>
<dbReference type="EMBL" id="JAHZQA010000007">
    <property type="protein sequence ID" value="MBZ2128158.1"/>
    <property type="molecule type" value="Genomic_DNA"/>
</dbReference>
<evidence type="ECO:0000256" key="4">
    <source>
        <dbReference type="ARBA" id="ARBA00022781"/>
    </source>
</evidence>
<name>A0AAQ4JAD8_STRGN</name>
<evidence type="ECO:0000313" key="11">
    <source>
        <dbReference type="Proteomes" id="UP000033658"/>
    </source>
</evidence>